<keyword evidence="2" id="KW-1185">Reference proteome</keyword>
<accession>A0AB94IA99</accession>
<protein>
    <submittedName>
        <fullName evidence="1">Uncharacterized protein</fullName>
    </submittedName>
</protein>
<reference evidence="1 2" key="1">
    <citation type="journal article" date="2014" name="Appl. Environ. Microbiol.">
        <title>Genomic features of a bumble bee symbiont reflect its host environment.</title>
        <authorList>
            <person name="Martinson V.G."/>
            <person name="Magoc T."/>
            <person name="Koch H."/>
            <person name="Salzberg S.L."/>
            <person name="Moran N.A."/>
        </authorList>
    </citation>
    <scope>NUCLEOTIDE SEQUENCE [LARGE SCALE GENOMIC DNA]</scope>
    <source>
        <strain evidence="1 2">Bimp</strain>
    </source>
</reference>
<gene>
    <name evidence="1" type="ORF">O970_09380</name>
</gene>
<dbReference type="AlphaFoldDB" id="A0AB94IA99"/>
<dbReference type="Proteomes" id="UP000506160">
    <property type="component" value="Unassembled WGS sequence"/>
</dbReference>
<organism evidence="1 2">
    <name type="scientific">Candidatus Schmidhempelia bombi str. Bimp</name>
    <dbReference type="NCBI Taxonomy" id="1387197"/>
    <lineage>
        <taxon>Bacteria</taxon>
        <taxon>Pseudomonadati</taxon>
        <taxon>Pseudomonadota</taxon>
        <taxon>Gammaproteobacteria</taxon>
        <taxon>Orbales</taxon>
        <taxon>Orbaceae</taxon>
        <taxon>Candidatus Schmidhempelia</taxon>
    </lineage>
</organism>
<proteinExistence type="predicted"/>
<comment type="caution">
    <text evidence="1">The sequence shown here is derived from an EMBL/GenBank/DDBJ whole genome shotgun (WGS) entry which is preliminary data.</text>
</comment>
<name>A0AB94IA99_9GAMM</name>
<dbReference type="RefSeq" id="WP_133459438.1">
    <property type="nucleotide sequence ID" value="NZ_AWGA01000119.1"/>
</dbReference>
<evidence type="ECO:0000313" key="2">
    <source>
        <dbReference type="Proteomes" id="UP000506160"/>
    </source>
</evidence>
<dbReference type="EMBL" id="AWGA01000119">
    <property type="protein sequence ID" value="TEA26306.1"/>
    <property type="molecule type" value="Genomic_DNA"/>
</dbReference>
<sequence>MFIILELNCIKIYSKHDGRLIQTITGIKGYEFHGEVNIITNDDFDFNFDGDNNDFYLFKDRLTGANTTADYYVYDKTQQQFVKLNLEGNAFRFDYEEKTATSYKNCPGKKNNDHIDLRDIFQYTGNNYYKRVNTECLYKEGSHVNKDNHQYEYKKQRACKPKETVGCRNYINTNDDEDD</sequence>
<evidence type="ECO:0000313" key="1">
    <source>
        <dbReference type="EMBL" id="TEA26306.1"/>
    </source>
</evidence>